<dbReference type="EMBL" id="FAXC01000417">
    <property type="protein sequence ID" value="CUV10430.1"/>
    <property type="molecule type" value="Genomic_DNA"/>
</dbReference>
<dbReference type="GO" id="GO:0005743">
    <property type="term" value="C:mitochondrial inner membrane"/>
    <property type="evidence" value="ECO:0007669"/>
    <property type="project" value="UniProtKB-SubCell"/>
</dbReference>
<dbReference type="EMBL" id="FAXC01000082">
    <property type="protein sequence ID" value="CUV08527.1"/>
    <property type="molecule type" value="Genomic_DNA"/>
</dbReference>
<dbReference type="SUPFAM" id="SSF51905">
    <property type="entry name" value="FAD/NAD(P)-binding domain"/>
    <property type="match status" value="1"/>
</dbReference>
<accession>A0A170QC03</accession>
<organism evidence="21">
    <name type="scientific">hydrothermal vent metagenome</name>
    <dbReference type="NCBI Taxonomy" id="652676"/>
    <lineage>
        <taxon>unclassified sequences</taxon>
        <taxon>metagenomes</taxon>
        <taxon>ecological metagenomes</taxon>
    </lineage>
</organism>
<dbReference type="InterPro" id="IPR049398">
    <property type="entry name" value="ETF-QO/FixC_UQ-bd"/>
</dbReference>
<evidence type="ECO:0000256" key="15">
    <source>
        <dbReference type="ARBA" id="ARBA00023014"/>
    </source>
</evidence>
<evidence type="ECO:0000256" key="3">
    <source>
        <dbReference type="ARBA" id="ARBA00002819"/>
    </source>
</evidence>
<keyword evidence="8" id="KW-0479">Metal-binding</keyword>
<dbReference type="Pfam" id="PF05187">
    <property type="entry name" value="Fer4_ETF_QO"/>
    <property type="match status" value="1"/>
</dbReference>
<evidence type="ECO:0000256" key="9">
    <source>
        <dbReference type="ARBA" id="ARBA00022792"/>
    </source>
</evidence>
<comment type="subcellular location">
    <subcellularLocation>
        <location evidence="4">Mitochondrion inner membrane</location>
    </subcellularLocation>
</comment>
<feature type="domain" description="4Fe-4S ferredoxin-type" evidence="20">
    <location>
        <begin position="506"/>
        <end position="535"/>
    </location>
</feature>
<dbReference type="Gene3D" id="3.30.70.20">
    <property type="match status" value="1"/>
</dbReference>
<evidence type="ECO:0000313" key="23">
    <source>
        <dbReference type="EMBL" id="CUV10430.1"/>
    </source>
</evidence>
<name>A0A170QC03_9ZZZZ</name>
<dbReference type="InterPro" id="IPR036188">
    <property type="entry name" value="FAD/NAD-bd_sf"/>
</dbReference>
<comment type="function">
    <text evidence="3">Accepts electrons from ETF and reduces ubiquinone.</text>
</comment>
<evidence type="ECO:0000259" key="20">
    <source>
        <dbReference type="PROSITE" id="PS51379"/>
    </source>
</evidence>
<keyword evidence="13 21" id="KW-0560">Oxidoreductase</keyword>
<comment type="cofactor">
    <cofactor evidence="2">
        <name>FAD</name>
        <dbReference type="ChEBI" id="CHEBI:57692"/>
    </cofactor>
</comment>
<dbReference type="EC" id="1.5.5.1" evidence="5"/>
<evidence type="ECO:0000256" key="8">
    <source>
        <dbReference type="ARBA" id="ARBA00022723"/>
    </source>
</evidence>
<evidence type="ECO:0000256" key="11">
    <source>
        <dbReference type="ARBA" id="ARBA00022946"/>
    </source>
</evidence>
<evidence type="ECO:0000256" key="16">
    <source>
        <dbReference type="ARBA" id="ARBA00023075"/>
    </source>
</evidence>
<dbReference type="EMBL" id="FAXC01000082">
    <property type="protein sequence ID" value="CUV08551.1"/>
    <property type="molecule type" value="Genomic_DNA"/>
</dbReference>
<keyword evidence="15" id="KW-0411">Iron-sulfur</keyword>
<keyword evidence="16 21" id="KW-0830">Ubiquinone</keyword>
<dbReference type="AlphaFoldDB" id="A0A170QC03"/>
<dbReference type="InterPro" id="IPR040156">
    <property type="entry name" value="ETF-QO"/>
</dbReference>
<evidence type="ECO:0000256" key="5">
    <source>
        <dbReference type="ARBA" id="ARBA00012696"/>
    </source>
</evidence>
<dbReference type="InterPro" id="IPR007859">
    <property type="entry name" value="ETF-QO/FixX_C"/>
</dbReference>
<evidence type="ECO:0000256" key="13">
    <source>
        <dbReference type="ARBA" id="ARBA00023002"/>
    </source>
</evidence>
<evidence type="ECO:0000256" key="7">
    <source>
        <dbReference type="ARBA" id="ARBA00022630"/>
    </source>
</evidence>
<evidence type="ECO:0000313" key="21">
    <source>
        <dbReference type="EMBL" id="CUV08527.1"/>
    </source>
</evidence>
<keyword evidence="14" id="KW-0408">Iron</keyword>
<evidence type="ECO:0000256" key="14">
    <source>
        <dbReference type="ARBA" id="ARBA00023004"/>
    </source>
</evidence>
<keyword evidence="18" id="KW-0472">Membrane</keyword>
<sequence length="546" mass="60426">MPEREILDLDVLFVGAGPASLAGAIQLKRLFNESGCEASIAVLEKASEVGAHSLSGAIFDPRSLNELFPDYKDRNVPFEAEVIEEHMYYLMKGKKLSFPYVPPSMRHHGCYVTSLGKFTRWLGDRAEEEGVDIFCGFSGTDFIYDDDKVIGVKTGDRGIDKDGERKPHFEPGADIHAKVVVLGEGTRGSLTKKLIQKFNLMEGRNPQVWAIGVKELWQMPSGTVTPGYVAHTMGFPLGHDIFGGAFIYGMQNDILDLGLVVGLDYQNPGVDAQHELQRLKTHPWIRSLLAEGEIIAYGAKSLPEGGWYSLPKLTVDGAMLIGDSAGFLNGQRLKGIHLAMKSGMLAAETISESFAADNFSAASLASFTDKVNSSWLKNELWKVRNFHQGFDRGLLGGLINSVLGLFTGGRGWGIKDRLPSHHGHELMQKGTAEDRYADLEFDGKYLFDKVTDVYYSATAHEEDQIPHLHVQDMDICITKCTEEYSNPCEKFCPADVYEMVQDGDDKRLQINFSNCVHCKTCDIMDPYQIIDWVPPEGGDGPGWANL</sequence>
<evidence type="ECO:0000256" key="18">
    <source>
        <dbReference type="ARBA" id="ARBA00023136"/>
    </source>
</evidence>
<dbReference type="SUPFAM" id="SSF54373">
    <property type="entry name" value="FAD-linked reductases, C-terminal domain"/>
    <property type="match status" value="1"/>
</dbReference>
<keyword evidence="17" id="KW-0496">Mitochondrion</keyword>
<dbReference type="Pfam" id="PF21162">
    <property type="entry name" value="ETFQO_UQ-bd"/>
    <property type="match status" value="1"/>
</dbReference>
<keyword evidence="7" id="KW-0285">Flavoprotein</keyword>
<evidence type="ECO:0000256" key="12">
    <source>
        <dbReference type="ARBA" id="ARBA00022982"/>
    </source>
</evidence>
<dbReference type="PANTHER" id="PTHR10617:SF107">
    <property type="entry name" value="ELECTRON TRANSFER FLAVOPROTEIN-UBIQUINONE OXIDOREDUCTASE, MITOCHONDRIAL"/>
    <property type="match status" value="1"/>
</dbReference>
<keyword evidence="9" id="KW-0999">Mitochondrion inner membrane</keyword>
<dbReference type="Gene3D" id="3.30.9.90">
    <property type="match status" value="1"/>
</dbReference>
<evidence type="ECO:0000313" key="22">
    <source>
        <dbReference type="EMBL" id="CUV08551.1"/>
    </source>
</evidence>
<comment type="cofactor">
    <cofactor evidence="1">
        <name>[4Fe-4S] cluster</name>
        <dbReference type="ChEBI" id="CHEBI:49883"/>
    </cofactor>
</comment>
<dbReference type="Gene3D" id="3.50.50.60">
    <property type="entry name" value="FAD/NAD(P)-binding domain"/>
    <property type="match status" value="1"/>
</dbReference>
<reference evidence="21" key="1">
    <citation type="submission" date="2015-10" db="EMBL/GenBank/DDBJ databases">
        <authorList>
            <person name="Gilbert D.G."/>
        </authorList>
    </citation>
    <scope>NUCLEOTIDE SEQUENCE</scope>
</reference>
<keyword evidence="6" id="KW-0813">Transport</keyword>
<dbReference type="SUPFAM" id="SSF54862">
    <property type="entry name" value="4Fe-4S ferredoxins"/>
    <property type="match status" value="1"/>
</dbReference>
<evidence type="ECO:0000256" key="17">
    <source>
        <dbReference type="ARBA" id="ARBA00023128"/>
    </source>
</evidence>
<dbReference type="FunFam" id="3.30.70.20:FF:000015">
    <property type="entry name" value="Electron transfer flavoprotein-ubiquinone oxidoreductase"/>
    <property type="match status" value="1"/>
</dbReference>
<evidence type="ECO:0000256" key="2">
    <source>
        <dbReference type="ARBA" id="ARBA00001974"/>
    </source>
</evidence>
<keyword evidence="10" id="KW-0274">FAD</keyword>
<evidence type="ECO:0000256" key="6">
    <source>
        <dbReference type="ARBA" id="ARBA00022448"/>
    </source>
</evidence>
<dbReference type="GO" id="GO:0046872">
    <property type="term" value="F:metal ion binding"/>
    <property type="evidence" value="ECO:0007669"/>
    <property type="project" value="UniProtKB-KW"/>
</dbReference>
<dbReference type="InterPro" id="IPR017896">
    <property type="entry name" value="4Fe4S_Fe-S-bd"/>
</dbReference>
<dbReference type="GO" id="GO:0051536">
    <property type="term" value="F:iron-sulfur cluster binding"/>
    <property type="evidence" value="ECO:0007669"/>
    <property type="project" value="UniProtKB-KW"/>
</dbReference>
<dbReference type="GO" id="GO:0004174">
    <property type="term" value="F:electron-transferring-flavoprotein dehydrogenase activity"/>
    <property type="evidence" value="ECO:0007669"/>
    <property type="project" value="UniProtKB-EC"/>
</dbReference>
<proteinExistence type="predicted"/>
<keyword evidence="12" id="KW-0249">Electron transport</keyword>
<keyword evidence="11" id="KW-0809">Transit peptide</keyword>
<evidence type="ECO:0000256" key="1">
    <source>
        <dbReference type="ARBA" id="ARBA00001966"/>
    </source>
</evidence>
<gene>
    <name evidence="21" type="ORF">MGWOODY_Mmi1626</name>
    <name evidence="22" type="ORF">MGWOODY_Mmi1650</name>
    <name evidence="23" type="ORF">MGWOODY_Mmi2395</name>
</gene>
<evidence type="ECO:0000256" key="10">
    <source>
        <dbReference type="ARBA" id="ARBA00022827"/>
    </source>
</evidence>
<dbReference type="PROSITE" id="PS51379">
    <property type="entry name" value="4FE4S_FER_2"/>
    <property type="match status" value="1"/>
</dbReference>
<dbReference type="PANTHER" id="PTHR10617">
    <property type="entry name" value="ELECTRON TRANSFER FLAVOPROTEIN-UBIQUINONE OXIDOREDUCTASE"/>
    <property type="match status" value="1"/>
</dbReference>
<evidence type="ECO:0000256" key="19">
    <source>
        <dbReference type="ARBA" id="ARBA00032754"/>
    </source>
</evidence>
<protein>
    <recommendedName>
        <fullName evidence="5">electron-transferring-flavoprotein dehydrogenase</fullName>
        <ecNumber evidence="5">1.5.5.1</ecNumber>
    </recommendedName>
    <alternativeName>
        <fullName evidence="19">Electron-transferring-flavoprotein dehydrogenase</fullName>
    </alternativeName>
</protein>
<evidence type="ECO:0000256" key="4">
    <source>
        <dbReference type="ARBA" id="ARBA00004273"/>
    </source>
</evidence>